<dbReference type="Pfam" id="PF03009">
    <property type="entry name" value="GDPD"/>
    <property type="match status" value="1"/>
</dbReference>
<dbReference type="AlphaFoldDB" id="A0A6C2UC45"/>
<dbReference type="PROSITE" id="PS51704">
    <property type="entry name" value="GP_PDE"/>
    <property type="match status" value="1"/>
</dbReference>
<dbReference type="PANTHER" id="PTHR46211:SF1">
    <property type="entry name" value="GLYCEROPHOSPHODIESTER PHOSPHODIESTERASE, CYTOPLASMIC"/>
    <property type="match status" value="1"/>
</dbReference>
<dbReference type="GO" id="GO:0008081">
    <property type="term" value="F:phosphoric diester hydrolase activity"/>
    <property type="evidence" value="ECO:0007669"/>
    <property type="project" value="InterPro"/>
</dbReference>
<dbReference type="PANTHER" id="PTHR46211">
    <property type="entry name" value="GLYCEROPHOSPHORYL DIESTER PHOSPHODIESTERASE"/>
    <property type="match status" value="1"/>
</dbReference>
<gene>
    <name evidence="2" type="primary">glpQ_2</name>
    <name evidence="2" type="ORF">PDESU_05595</name>
</gene>
<protein>
    <submittedName>
        <fullName evidence="2">Glycerophosphodiester phosphodiesterase</fullName>
    </submittedName>
</protein>
<reference evidence="2 3" key="1">
    <citation type="submission" date="2019-04" db="EMBL/GenBank/DDBJ databases">
        <authorList>
            <person name="Van Vliet M D."/>
        </authorList>
    </citation>
    <scope>NUCLEOTIDE SEQUENCE [LARGE SCALE GENOMIC DNA]</scope>
    <source>
        <strain evidence="2 3">F1</strain>
    </source>
</reference>
<dbReference type="Proteomes" id="UP000366872">
    <property type="component" value="Unassembled WGS sequence"/>
</dbReference>
<dbReference type="SUPFAM" id="SSF51695">
    <property type="entry name" value="PLC-like phosphodiesterases"/>
    <property type="match status" value="1"/>
</dbReference>
<dbReference type="InterPro" id="IPR030395">
    <property type="entry name" value="GP_PDE_dom"/>
</dbReference>
<organism evidence="2 3">
    <name type="scientific">Pontiella desulfatans</name>
    <dbReference type="NCBI Taxonomy" id="2750659"/>
    <lineage>
        <taxon>Bacteria</taxon>
        <taxon>Pseudomonadati</taxon>
        <taxon>Kiritimatiellota</taxon>
        <taxon>Kiritimatiellia</taxon>
        <taxon>Kiritimatiellales</taxon>
        <taxon>Pontiellaceae</taxon>
        <taxon>Pontiella</taxon>
    </lineage>
</organism>
<dbReference type="GO" id="GO:0006629">
    <property type="term" value="P:lipid metabolic process"/>
    <property type="evidence" value="ECO:0007669"/>
    <property type="project" value="InterPro"/>
</dbReference>
<dbReference type="InterPro" id="IPR017946">
    <property type="entry name" value="PLC-like_Pdiesterase_TIM-brl"/>
</dbReference>
<evidence type="ECO:0000313" key="2">
    <source>
        <dbReference type="EMBL" id="VGO17001.1"/>
    </source>
</evidence>
<accession>A0A6C2UC45</accession>
<name>A0A6C2UC45_PONDE</name>
<dbReference type="RefSeq" id="WP_136082506.1">
    <property type="nucleotide sequence ID" value="NZ_CAAHFG010000004.1"/>
</dbReference>
<dbReference type="EMBL" id="CAAHFG010000004">
    <property type="protein sequence ID" value="VGO17001.1"/>
    <property type="molecule type" value="Genomic_DNA"/>
</dbReference>
<sequence>MQQIIAHRGASHEAPENTLEAFQLGLDQGADALECDIHLSSDGELMAIHDETVDRTSNGSGAVAALSRVELAALDAGSWKAPKWGGARIPTLAEVLDLVPPDRRILIEVKVGQTALPRLKAVLAASKLAREQIVVMEFDLETVIAAREAFPDLEVLWLIGFPSWLPSWTRRAVLKHRIKQAVHLGFDGVNVQDIPQLDADSIAECGTRQLKSYCWTVDDAHRTAQLFKGGIDGVATNRPGWTREQLGGLVA</sequence>
<feature type="domain" description="GP-PDE" evidence="1">
    <location>
        <begin position="2"/>
        <end position="246"/>
    </location>
</feature>
<proteinExistence type="predicted"/>
<dbReference type="Gene3D" id="3.20.20.190">
    <property type="entry name" value="Phosphatidylinositol (PI) phosphodiesterase"/>
    <property type="match status" value="1"/>
</dbReference>
<evidence type="ECO:0000313" key="3">
    <source>
        <dbReference type="Proteomes" id="UP000366872"/>
    </source>
</evidence>
<evidence type="ECO:0000259" key="1">
    <source>
        <dbReference type="PROSITE" id="PS51704"/>
    </source>
</evidence>
<keyword evidence="3" id="KW-1185">Reference proteome</keyword>